<evidence type="ECO:0000313" key="2">
    <source>
        <dbReference type="EMBL" id="MFB9758217.1"/>
    </source>
</evidence>
<feature type="compositionally biased region" description="Acidic residues" evidence="1">
    <location>
        <begin position="274"/>
        <end position="285"/>
    </location>
</feature>
<protein>
    <recommendedName>
        <fullName evidence="4">DUF2642 domain-containing protein</fullName>
    </recommendedName>
</protein>
<evidence type="ECO:0000256" key="1">
    <source>
        <dbReference type="SAM" id="MobiDB-lite"/>
    </source>
</evidence>
<gene>
    <name evidence="2" type="ORF">ACFFMS_06735</name>
</gene>
<name>A0ABV5WCA2_9BACI</name>
<keyword evidence="3" id="KW-1185">Reference proteome</keyword>
<evidence type="ECO:0000313" key="3">
    <source>
        <dbReference type="Proteomes" id="UP001589609"/>
    </source>
</evidence>
<feature type="compositionally biased region" description="Basic and acidic residues" evidence="1">
    <location>
        <begin position="216"/>
        <end position="232"/>
    </location>
</feature>
<feature type="compositionally biased region" description="Basic and acidic residues" evidence="1">
    <location>
        <begin position="171"/>
        <end position="182"/>
    </location>
</feature>
<feature type="compositionally biased region" description="Basic and acidic residues" evidence="1">
    <location>
        <begin position="196"/>
        <end position="207"/>
    </location>
</feature>
<organism evidence="2 3">
    <name type="scientific">Ectobacillus funiculus</name>
    <dbReference type="NCBI Taxonomy" id="137993"/>
    <lineage>
        <taxon>Bacteria</taxon>
        <taxon>Bacillati</taxon>
        <taxon>Bacillota</taxon>
        <taxon>Bacilli</taxon>
        <taxon>Bacillales</taxon>
        <taxon>Bacillaceae</taxon>
        <taxon>Ectobacillus</taxon>
    </lineage>
</organism>
<comment type="caution">
    <text evidence="2">The sequence shown here is derived from an EMBL/GenBank/DDBJ whole genome shotgun (WGS) entry which is preliminary data.</text>
</comment>
<dbReference type="EMBL" id="JBHMAF010000022">
    <property type="protein sequence ID" value="MFB9758217.1"/>
    <property type="molecule type" value="Genomic_DNA"/>
</dbReference>
<feature type="compositionally biased region" description="Low complexity" evidence="1">
    <location>
        <begin position="81"/>
        <end position="94"/>
    </location>
</feature>
<feature type="compositionally biased region" description="Low complexity" evidence="1">
    <location>
        <begin position="183"/>
        <end position="193"/>
    </location>
</feature>
<dbReference type="RefSeq" id="WP_379948483.1">
    <property type="nucleotide sequence ID" value="NZ_JBHMAF010000022.1"/>
</dbReference>
<reference evidence="2 3" key="1">
    <citation type="submission" date="2024-09" db="EMBL/GenBank/DDBJ databases">
        <authorList>
            <person name="Sun Q."/>
            <person name="Mori K."/>
        </authorList>
    </citation>
    <scope>NUCLEOTIDE SEQUENCE [LARGE SCALE GENOMIC DNA]</scope>
    <source>
        <strain evidence="2 3">JCM 11201</strain>
    </source>
</reference>
<sequence length="320" mass="37642">MFYQQADNHINKYTKNLKSMIGSTVQCNLGGPEKGEGILLKVGLDYCVLQCDEQVYYYPLHHIKGYTLIQKDDNSEENSNTEDNGNENNDNNKNLKCPIVVPGRRFVDVIDRLKGQKVQFNKGPSKIKGTVVGRDTHHIILEVNDEVLYVSKFHIQNMCWDYCNSNNNQQSHDDSKDDKNNDNNKNSSSTNDQENNDQKNNDQKNNDQENNDQENNDQKNNDQENNDQKNNDQENNDQENNDQKNNDQENNDQKNNDQENNDQENSDQKNNDQENNDQENNDQENNDQKNNDQENNSQRKNNMDQWWRWYDSLWEKQPRK</sequence>
<accession>A0ABV5WCA2</accession>
<proteinExistence type="predicted"/>
<feature type="compositionally biased region" description="Basic and acidic residues" evidence="1">
    <location>
        <begin position="241"/>
        <end position="257"/>
    </location>
</feature>
<feature type="region of interest" description="Disordered" evidence="1">
    <location>
        <begin position="169"/>
        <end position="305"/>
    </location>
</feature>
<evidence type="ECO:0008006" key="4">
    <source>
        <dbReference type="Google" id="ProtNLM"/>
    </source>
</evidence>
<dbReference type="Proteomes" id="UP001589609">
    <property type="component" value="Unassembled WGS sequence"/>
</dbReference>
<feature type="region of interest" description="Disordered" evidence="1">
    <location>
        <begin position="73"/>
        <end position="96"/>
    </location>
</feature>